<dbReference type="InterPro" id="IPR036273">
    <property type="entry name" value="CRAL/TRIO_N_dom_sf"/>
</dbReference>
<dbReference type="Pfam" id="PF03765">
    <property type="entry name" value="CRAL_TRIO_N"/>
    <property type="match status" value="1"/>
</dbReference>
<feature type="compositionally biased region" description="Pro residues" evidence="1">
    <location>
        <begin position="44"/>
        <end position="56"/>
    </location>
</feature>
<reference evidence="3" key="1">
    <citation type="journal article" date="2020" name="Fungal Divers.">
        <title>Resolving the Mortierellaceae phylogeny through synthesis of multi-gene phylogenetics and phylogenomics.</title>
        <authorList>
            <person name="Vandepol N."/>
            <person name="Liber J."/>
            <person name="Desiro A."/>
            <person name="Na H."/>
            <person name="Kennedy M."/>
            <person name="Barry K."/>
            <person name="Grigoriev I.V."/>
            <person name="Miller A.N."/>
            <person name="O'Donnell K."/>
            <person name="Stajich J.E."/>
            <person name="Bonito G."/>
        </authorList>
    </citation>
    <scope>NUCLEOTIDE SEQUENCE</scope>
    <source>
        <strain evidence="3">KOD1015</strain>
    </source>
</reference>
<dbReference type="EMBL" id="JAABOA010000501">
    <property type="protein sequence ID" value="KAF9584101.1"/>
    <property type="molecule type" value="Genomic_DNA"/>
</dbReference>
<comment type="caution">
    <text evidence="3">The sequence shown here is derived from an EMBL/GenBank/DDBJ whole genome shotgun (WGS) entry which is preliminary data.</text>
</comment>
<dbReference type="InterPro" id="IPR036865">
    <property type="entry name" value="CRAL-TRIO_dom_sf"/>
</dbReference>
<feature type="region of interest" description="Disordered" evidence="1">
    <location>
        <begin position="40"/>
        <end position="63"/>
    </location>
</feature>
<sequence>MSLPENTPEVTGHVGSLTFEQTKNLKKLWAALIDIQEKGSVTPEPAPAPAPAPETPAPAAGGWGGWFGYAAPTEAAPAPVAEPSTLTLSEFGLTAEELHQSLWNNSLGDHPDSLVLRFLRARKWDVVPALTMILKAFQWRKDNNVEDVKTLGEDELDQKYPKFRHQLEMGKFFIHGTDKAGRPIVYLNIRLHQPADQEYTTLERLTIYLMETGRLLIRPPVETVVLVFDMTGFGLGNMDYNMVKFIIQCFEAYYPESLGNIMIHNSPFVFWGVWKVIEPWLDPVVAAKIRFTSYDTDLLESIPAENLLSSYQCGLDKYQYEYLTPVAGENDLMRDAATKAKLEGERLELTNKFESTTKQWSQDQNEKTSASLGQQRDEIAKQLRSQYIQLEPYVRARSQFHRKDATGQSVIQPDGTTVWRYQN</sequence>
<dbReference type="PANTHER" id="PTHR46590">
    <property type="entry name" value="PHOSPHATIDYLINOSITOL TRANSFER PROTEIN CSR1-RELATED"/>
    <property type="match status" value="1"/>
</dbReference>
<proteinExistence type="predicted"/>
<organism evidence="3 4">
    <name type="scientific">Lunasporangiospora selenospora</name>
    <dbReference type="NCBI Taxonomy" id="979761"/>
    <lineage>
        <taxon>Eukaryota</taxon>
        <taxon>Fungi</taxon>
        <taxon>Fungi incertae sedis</taxon>
        <taxon>Mucoromycota</taxon>
        <taxon>Mortierellomycotina</taxon>
        <taxon>Mortierellomycetes</taxon>
        <taxon>Mortierellales</taxon>
        <taxon>Mortierellaceae</taxon>
        <taxon>Lunasporangiospora</taxon>
    </lineage>
</organism>
<dbReference type="SMART" id="SM00516">
    <property type="entry name" value="SEC14"/>
    <property type="match status" value="1"/>
</dbReference>
<feature type="region of interest" description="Disordered" evidence="1">
    <location>
        <begin position="355"/>
        <end position="374"/>
    </location>
</feature>
<dbReference type="SMART" id="SM01100">
    <property type="entry name" value="CRAL_TRIO_N"/>
    <property type="match status" value="1"/>
</dbReference>
<protein>
    <recommendedName>
        <fullName evidence="2">CRAL-TRIO domain-containing protein</fullName>
    </recommendedName>
</protein>
<dbReference type="InterPro" id="IPR052432">
    <property type="entry name" value="PITP/CRAL-TRIO"/>
</dbReference>
<dbReference type="OrthoDB" id="43460at2759"/>
<dbReference type="CDD" id="cd00170">
    <property type="entry name" value="SEC14"/>
    <property type="match status" value="1"/>
</dbReference>
<accession>A0A9P6FZK9</accession>
<dbReference type="InterPro" id="IPR011074">
    <property type="entry name" value="CRAL/TRIO_N_dom"/>
</dbReference>
<dbReference type="PROSITE" id="PS50191">
    <property type="entry name" value="CRAL_TRIO"/>
    <property type="match status" value="1"/>
</dbReference>
<keyword evidence="4" id="KW-1185">Reference proteome</keyword>
<dbReference type="SUPFAM" id="SSF46938">
    <property type="entry name" value="CRAL/TRIO N-terminal domain"/>
    <property type="match status" value="1"/>
</dbReference>
<evidence type="ECO:0000256" key="1">
    <source>
        <dbReference type="SAM" id="MobiDB-lite"/>
    </source>
</evidence>
<feature type="domain" description="CRAL-TRIO" evidence="2">
    <location>
        <begin position="160"/>
        <end position="320"/>
    </location>
</feature>
<evidence type="ECO:0000313" key="3">
    <source>
        <dbReference type="EMBL" id="KAF9584101.1"/>
    </source>
</evidence>
<dbReference type="InterPro" id="IPR001251">
    <property type="entry name" value="CRAL-TRIO_dom"/>
</dbReference>
<dbReference type="Pfam" id="PF00650">
    <property type="entry name" value="CRAL_TRIO"/>
    <property type="match status" value="1"/>
</dbReference>
<dbReference type="Proteomes" id="UP000780801">
    <property type="component" value="Unassembled WGS sequence"/>
</dbReference>
<name>A0A9P6FZK9_9FUNG</name>
<dbReference type="SUPFAM" id="SSF52087">
    <property type="entry name" value="CRAL/TRIO domain"/>
    <property type="match status" value="1"/>
</dbReference>
<dbReference type="Gene3D" id="3.40.525.10">
    <property type="entry name" value="CRAL-TRIO lipid binding domain"/>
    <property type="match status" value="1"/>
</dbReference>
<dbReference type="PANTHER" id="PTHR46590:SF1">
    <property type="entry name" value="PHOSPHATIDYLINOSITOL TRANSFER PROTEIN CSR1"/>
    <property type="match status" value="1"/>
</dbReference>
<evidence type="ECO:0000259" key="2">
    <source>
        <dbReference type="PROSITE" id="PS50191"/>
    </source>
</evidence>
<gene>
    <name evidence="3" type="ORF">BGW38_007579</name>
</gene>
<evidence type="ECO:0000313" key="4">
    <source>
        <dbReference type="Proteomes" id="UP000780801"/>
    </source>
</evidence>
<dbReference type="AlphaFoldDB" id="A0A9P6FZK9"/>